<keyword evidence="2" id="KW-1185">Reference proteome</keyword>
<proteinExistence type="predicted"/>
<dbReference type="EMBL" id="MLCA01000013">
    <property type="protein sequence ID" value="MEE7493248.1"/>
    <property type="molecule type" value="Genomic_DNA"/>
</dbReference>
<organism evidence="1 2">
    <name type="scientific">Methylobacterium oryzae</name>
    <dbReference type="NCBI Taxonomy" id="334852"/>
    <lineage>
        <taxon>Bacteria</taxon>
        <taxon>Pseudomonadati</taxon>
        <taxon>Pseudomonadota</taxon>
        <taxon>Alphaproteobacteria</taxon>
        <taxon>Hyphomicrobiales</taxon>
        <taxon>Methylobacteriaceae</taxon>
        <taxon>Methylobacterium</taxon>
    </lineage>
</organism>
<dbReference type="RefSeq" id="WP_331303492.1">
    <property type="nucleotide sequence ID" value="NZ_MLCA01000013.1"/>
</dbReference>
<sequence>MTRIDANGPLWTLPATALCRRYAALVRLGTRPPRAGRFARPPAKPATGLSGPLARWIAHREEAS</sequence>
<name>A0ABU7TUF9_9HYPH</name>
<evidence type="ECO:0000313" key="1">
    <source>
        <dbReference type="EMBL" id="MEE7493248.1"/>
    </source>
</evidence>
<accession>A0ABU7TUF9</accession>
<reference evidence="1 2" key="1">
    <citation type="journal article" date="2012" name="Genet. Mol. Biol.">
        <title>Analysis of 16S rRNA and mxaF genes revealing insights into Methylobacterium niche-specific plant association.</title>
        <authorList>
            <person name="Dourado M.N."/>
            <person name="Andreote F.D."/>
            <person name="Dini-Andreote F."/>
            <person name="Conti R."/>
            <person name="Araujo J.M."/>
            <person name="Araujo W.L."/>
        </authorList>
    </citation>
    <scope>NUCLEOTIDE SEQUENCE [LARGE SCALE GENOMIC DNA]</scope>
    <source>
        <strain evidence="1 2">TC3-10</strain>
    </source>
</reference>
<gene>
    <name evidence="1" type="ORF">MOTC310_23440</name>
</gene>
<protein>
    <submittedName>
        <fullName evidence="1">Uncharacterized protein</fullName>
    </submittedName>
</protein>
<evidence type="ECO:0000313" key="2">
    <source>
        <dbReference type="Proteomes" id="UP001355206"/>
    </source>
</evidence>
<comment type="caution">
    <text evidence="1">The sequence shown here is derived from an EMBL/GenBank/DDBJ whole genome shotgun (WGS) entry which is preliminary data.</text>
</comment>
<dbReference type="Proteomes" id="UP001355206">
    <property type="component" value="Unassembled WGS sequence"/>
</dbReference>